<dbReference type="SMART" id="SM00839">
    <property type="entry name" value="ELFV_dehydrog"/>
    <property type="match status" value="1"/>
</dbReference>
<dbReference type="InterPro" id="IPR036291">
    <property type="entry name" value="NAD(P)-bd_dom_sf"/>
</dbReference>
<dbReference type="Gene3D" id="3.40.50.10860">
    <property type="entry name" value="Leucine Dehydrogenase, chain A, domain 1"/>
    <property type="match status" value="1"/>
</dbReference>
<dbReference type="InterPro" id="IPR016211">
    <property type="entry name" value="Glu/Phe/Leu/Val/Trp_DH_bac/arc"/>
</dbReference>
<evidence type="ECO:0000313" key="9">
    <source>
        <dbReference type="Proteomes" id="UP000465810"/>
    </source>
</evidence>
<evidence type="ECO:0000256" key="6">
    <source>
        <dbReference type="RuleBase" id="RU004417"/>
    </source>
</evidence>
<dbReference type="InterPro" id="IPR046346">
    <property type="entry name" value="Aminoacid_DH-like_N_sf"/>
</dbReference>
<dbReference type="PRINTS" id="PR00082">
    <property type="entry name" value="GLFDHDRGNASE"/>
</dbReference>
<dbReference type="EMBL" id="WVTD01000006">
    <property type="protein sequence ID" value="MYL98204.1"/>
    <property type="molecule type" value="Genomic_DNA"/>
</dbReference>
<dbReference type="GO" id="GO:0000166">
    <property type="term" value="F:nucleotide binding"/>
    <property type="evidence" value="ECO:0007669"/>
    <property type="project" value="UniProtKB-KW"/>
</dbReference>
<dbReference type="Gene3D" id="3.40.50.720">
    <property type="entry name" value="NAD(P)-binding Rossmann-like Domain"/>
    <property type="match status" value="1"/>
</dbReference>
<name>A0A7X4GIJ5_9SPHN</name>
<dbReference type="SUPFAM" id="SSF51735">
    <property type="entry name" value="NAD(P)-binding Rossmann-fold domains"/>
    <property type="match status" value="1"/>
</dbReference>
<dbReference type="RefSeq" id="WP_160985877.1">
    <property type="nucleotide sequence ID" value="NZ_WVTD01000006.1"/>
</dbReference>
<evidence type="ECO:0000256" key="4">
    <source>
        <dbReference type="PIRSR" id="PIRSR000188-1"/>
    </source>
</evidence>
<dbReference type="SUPFAM" id="SSF53223">
    <property type="entry name" value="Aminoacid dehydrogenase-like, N-terminal domain"/>
    <property type="match status" value="1"/>
</dbReference>
<dbReference type="GO" id="GO:0006520">
    <property type="term" value="P:amino acid metabolic process"/>
    <property type="evidence" value="ECO:0007669"/>
    <property type="project" value="InterPro"/>
</dbReference>
<dbReference type="InterPro" id="IPR006097">
    <property type="entry name" value="Glu/Leu/Phe/Val/Trp_DH_dimer"/>
</dbReference>
<dbReference type="InterPro" id="IPR006096">
    <property type="entry name" value="Glu/Leu/Phe/Val/Trp_DH_C"/>
</dbReference>
<keyword evidence="3 5" id="KW-0520">NAD</keyword>
<sequence length="351" mass="36163">MVARTSRMMPPMEYVRLLDEDAGLDGVIAIHSTARGPAAGGCRLWSYPDPADAMADAFRLAEGMSYKNAMAGLPLGGGKAVLRRPAGEFDRVALFEAFGRAVEKLDGRYVTAEDVGTGVSDMECVARHTRHVAGRTALPGLAGGDPSPWTALGVFEAMKEAVRLRHGSSLSGVTVAVLGVGNVGAGLARLLAADGARLVIADIDPARCDRLAQETGASIVAIDEIAGADAQVFAPCALGGALDDATVAALRAGIVCGAANNQLAAPHLAEVLMARGIDYAPDYVVNAGGIINVAAEYLGESAEEVRGRVMQIGPRTRAILETAKAGNLPPPVVADRMAESLMVSPAALEEA</sequence>
<dbReference type="AlphaFoldDB" id="A0A7X4GIJ5"/>
<evidence type="ECO:0000256" key="1">
    <source>
        <dbReference type="ARBA" id="ARBA00006382"/>
    </source>
</evidence>
<proteinExistence type="inferred from homology"/>
<keyword evidence="2 6" id="KW-0560">Oxidoreductase</keyword>
<keyword evidence="9" id="KW-1185">Reference proteome</keyword>
<feature type="binding site" evidence="5">
    <location>
        <begin position="179"/>
        <end position="184"/>
    </location>
    <ligand>
        <name>NAD(+)</name>
        <dbReference type="ChEBI" id="CHEBI:57540"/>
    </ligand>
</feature>
<evidence type="ECO:0000256" key="3">
    <source>
        <dbReference type="ARBA" id="ARBA00023027"/>
    </source>
</evidence>
<evidence type="ECO:0000259" key="7">
    <source>
        <dbReference type="SMART" id="SM00839"/>
    </source>
</evidence>
<organism evidence="8 9">
    <name type="scientific">Novosphingobium silvae</name>
    <dbReference type="NCBI Taxonomy" id="2692619"/>
    <lineage>
        <taxon>Bacteria</taxon>
        <taxon>Pseudomonadati</taxon>
        <taxon>Pseudomonadota</taxon>
        <taxon>Alphaproteobacteria</taxon>
        <taxon>Sphingomonadales</taxon>
        <taxon>Sphingomonadaceae</taxon>
        <taxon>Novosphingobium</taxon>
    </lineage>
</organism>
<dbReference type="Pfam" id="PF00208">
    <property type="entry name" value="ELFV_dehydrog"/>
    <property type="match status" value="2"/>
</dbReference>
<accession>A0A7X4GIJ5</accession>
<gene>
    <name evidence="8" type="ORF">GR702_10535</name>
</gene>
<dbReference type="InterPro" id="IPR006095">
    <property type="entry name" value="Glu/Leu/Phe/Val/Trp_DH"/>
</dbReference>
<dbReference type="CDD" id="cd01075">
    <property type="entry name" value="NAD_bind_Leu_Phe_Val_DH"/>
    <property type="match status" value="1"/>
</dbReference>
<feature type="active site" description="Proton donor/acceptor" evidence="4">
    <location>
        <position position="79"/>
    </location>
</feature>
<feature type="domain" description="Glutamate/phenylalanine/leucine/valine/L-tryptophan dehydrogenase C-terminal" evidence="7">
    <location>
        <begin position="144"/>
        <end position="350"/>
    </location>
</feature>
<protein>
    <submittedName>
        <fullName evidence="8">NAD(P)-binding domain-containing protein</fullName>
    </submittedName>
</protein>
<dbReference type="PIRSF" id="PIRSF000188">
    <property type="entry name" value="Phe_leu_dh"/>
    <property type="match status" value="1"/>
</dbReference>
<keyword evidence="5" id="KW-0547">Nucleotide-binding</keyword>
<dbReference type="PANTHER" id="PTHR42722:SF1">
    <property type="entry name" value="VALINE DEHYDROGENASE"/>
    <property type="match status" value="1"/>
</dbReference>
<evidence type="ECO:0000256" key="2">
    <source>
        <dbReference type="ARBA" id="ARBA00023002"/>
    </source>
</evidence>
<comment type="similarity">
    <text evidence="1 6">Belongs to the Glu/Leu/Phe/Val dehydrogenases family.</text>
</comment>
<comment type="caution">
    <text evidence="8">The sequence shown here is derived from an EMBL/GenBank/DDBJ whole genome shotgun (WGS) entry which is preliminary data.</text>
</comment>
<reference evidence="8 9" key="1">
    <citation type="submission" date="2019-12" db="EMBL/GenBank/DDBJ databases">
        <authorList>
            <person name="Feng G."/>
            <person name="Zhu H."/>
        </authorList>
    </citation>
    <scope>NUCLEOTIDE SEQUENCE [LARGE SCALE GENOMIC DNA]</scope>
    <source>
        <strain evidence="8 9">FGD1</strain>
    </source>
</reference>
<dbReference type="Proteomes" id="UP000465810">
    <property type="component" value="Unassembled WGS sequence"/>
</dbReference>
<dbReference type="GO" id="GO:0016639">
    <property type="term" value="F:oxidoreductase activity, acting on the CH-NH2 group of donors, NAD or NADP as acceptor"/>
    <property type="evidence" value="ECO:0007669"/>
    <property type="project" value="InterPro"/>
</dbReference>
<evidence type="ECO:0000256" key="5">
    <source>
        <dbReference type="PIRSR" id="PIRSR000188-2"/>
    </source>
</evidence>
<dbReference type="PANTHER" id="PTHR42722">
    <property type="entry name" value="LEUCINE DEHYDROGENASE"/>
    <property type="match status" value="1"/>
</dbReference>
<dbReference type="Pfam" id="PF02812">
    <property type="entry name" value="ELFV_dehydrog_N"/>
    <property type="match status" value="1"/>
</dbReference>
<evidence type="ECO:0000313" key="8">
    <source>
        <dbReference type="EMBL" id="MYL98204.1"/>
    </source>
</evidence>